<evidence type="ECO:0000313" key="2">
    <source>
        <dbReference type="EMBL" id="PYC86161.1"/>
    </source>
</evidence>
<accession>A0A2V4NME1</accession>
<feature type="compositionally biased region" description="Basic and acidic residues" evidence="1">
    <location>
        <begin position="100"/>
        <end position="111"/>
    </location>
</feature>
<protein>
    <submittedName>
        <fullName evidence="2">Uncharacterized protein</fullName>
    </submittedName>
</protein>
<feature type="region of interest" description="Disordered" evidence="1">
    <location>
        <begin position="100"/>
        <end position="125"/>
    </location>
</feature>
<proteinExistence type="predicted"/>
<sequence length="330" mass="36380">MSEGFQAHSDHIGTAAGQVHGHADRVASHAGNLDAATRGRLLGRGKYGQIVEKAVRPIVDSMITDMSKAMEHGHRSIGHGLEMTKKNLDDAEERIRKTLRKHADGERDPIKLKPGQNALGEDGMRDQYERRVATRIDALDKEGHGVGRHLDVTDDQLKDRLGTPVMQGPAHAQVPAYDNKGYVVSTNKIDPLHGPKAKEKLQPPDLYLDADVKPGESPRNHKCGTYATAFGDNESFMYADQYARGRIPETPPHEVTFSPGDAWGPGDHSDRLRGYYVDPKEPLDAAGNVRYRNVDFTGATIKAIYRPDGNGGFKLHTMFPEPLNHHNPGR</sequence>
<reference evidence="2 3" key="1">
    <citation type="submission" date="2018-03" db="EMBL/GenBank/DDBJ databases">
        <title>Bioinformatic expansion and discovery of thiopeptide antibiotics.</title>
        <authorList>
            <person name="Schwalen C.J."/>
            <person name="Hudson G.A."/>
            <person name="Mitchell D.A."/>
        </authorList>
    </citation>
    <scope>NUCLEOTIDE SEQUENCE [LARGE SCALE GENOMIC DNA]</scope>
    <source>
        <strain evidence="2 3">ATCC 21389</strain>
    </source>
</reference>
<dbReference type="AlphaFoldDB" id="A0A2V4NME1"/>
<dbReference type="EMBL" id="PYBW01000020">
    <property type="protein sequence ID" value="PYC86161.1"/>
    <property type="molecule type" value="Genomic_DNA"/>
</dbReference>
<dbReference type="OrthoDB" id="4310369at2"/>
<gene>
    <name evidence="2" type="ORF">C7C46_05870</name>
</gene>
<organism evidence="2 3">
    <name type="scientific">Streptomyces tateyamensis</name>
    <dbReference type="NCBI Taxonomy" id="565073"/>
    <lineage>
        <taxon>Bacteria</taxon>
        <taxon>Bacillati</taxon>
        <taxon>Actinomycetota</taxon>
        <taxon>Actinomycetes</taxon>
        <taxon>Kitasatosporales</taxon>
        <taxon>Streptomycetaceae</taxon>
        <taxon>Streptomyces</taxon>
    </lineage>
</organism>
<dbReference type="Proteomes" id="UP000248039">
    <property type="component" value="Unassembled WGS sequence"/>
</dbReference>
<dbReference type="RefSeq" id="WP_110666424.1">
    <property type="nucleotide sequence ID" value="NZ_PYBW01000020.1"/>
</dbReference>
<evidence type="ECO:0000313" key="3">
    <source>
        <dbReference type="Proteomes" id="UP000248039"/>
    </source>
</evidence>
<name>A0A2V4NME1_9ACTN</name>
<evidence type="ECO:0000256" key="1">
    <source>
        <dbReference type="SAM" id="MobiDB-lite"/>
    </source>
</evidence>
<comment type="caution">
    <text evidence="2">The sequence shown here is derived from an EMBL/GenBank/DDBJ whole genome shotgun (WGS) entry which is preliminary data.</text>
</comment>
<keyword evidence="3" id="KW-1185">Reference proteome</keyword>